<dbReference type="GO" id="GO:0000155">
    <property type="term" value="F:phosphorelay sensor kinase activity"/>
    <property type="evidence" value="ECO:0007669"/>
    <property type="project" value="InterPro"/>
</dbReference>
<feature type="transmembrane region" description="Helical" evidence="10">
    <location>
        <begin position="14"/>
        <end position="34"/>
    </location>
</feature>
<keyword evidence="10" id="KW-0472">Membrane</keyword>
<dbReference type="Pfam" id="PF02518">
    <property type="entry name" value="HATPase_c"/>
    <property type="match status" value="1"/>
</dbReference>
<feature type="transmembrane region" description="Helical" evidence="10">
    <location>
        <begin position="173"/>
        <end position="197"/>
    </location>
</feature>
<dbReference type="SUPFAM" id="SSF47384">
    <property type="entry name" value="Homodimeric domain of signal transducing histidine kinase"/>
    <property type="match status" value="1"/>
</dbReference>
<evidence type="ECO:0000256" key="8">
    <source>
        <dbReference type="ARBA" id="ARBA00022840"/>
    </source>
</evidence>
<evidence type="ECO:0000256" key="4">
    <source>
        <dbReference type="ARBA" id="ARBA00022553"/>
    </source>
</evidence>
<dbReference type="Proteomes" id="UP000807825">
    <property type="component" value="Unassembled WGS sequence"/>
</dbReference>
<evidence type="ECO:0000259" key="12">
    <source>
        <dbReference type="PROSITE" id="PS50885"/>
    </source>
</evidence>
<dbReference type="InterPro" id="IPR005467">
    <property type="entry name" value="His_kinase_dom"/>
</dbReference>
<sequence>MFSALRSISLRHKVIIGAAVVYLFMTATILGSYYTMRSLEEKISYLENVSKLEESVLEIRRFEKNYFLYADKDSLTTALYHLRRVEALLEANTPKIEALSSPQETTAFKASLTEYGRFLGQCSGPMIKEQPSAGQDVRGDCESSIRKTGNAMAQFAETVAKRKRDSIKETMKATVTLPLFGLIVVGCGLVAIGSFLFTKVTRSLRLLEIGTTRIAQGAFEPIESLPVERDIRNILMAFNSMALELQDREEQLVQSKKLASLGTMLAGVAHEVNNPLSNISSACEILLEELDECNKEFQRKFLKNVLEQVEKARTLILHLLEFSRTKELYMESVNLKEVVERTLDLLSSEKPEDVRVMVQIDPKLHVSVDRRKIEQAFTNLISNAFQAIDGEGEVIIRALAKGDGTVKIRVSDSGKGIPEEDLPQIFDPFFTTKDVGKGTGLGLFITHDIVLRHKGTIQVKSSPEKGTTFSIRLPGAELS</sequence>
<keyword evidence="8" id="KW-0067">ATP-binding</keyword>
<keyword evidence="4" id="KW-0597">Phosphoprotein</keyword>
<dbReference type="SUPFAM" id="SSF55874">
    <property type="entry name" value="ATPase domain of HSP90 chaperone/DNA topoisomerase II/histidine kinase"/>
    <property type="match status" value="1"/>
</dbReference>
<evidence type="ECO:0000256" key="7">
    <source>
        <dbReference type="ARBA" id="ARBA00022777"/>
    </source>
</evidence>
<dbReference type="Gene3D" id="1.10.287.130">
    <property type="match status" value="1"/>
</dbReference>
<reference evidence="13" key="1">
    <citation type="submission" date="2020-07" db="EMBL/GenBank/DDBJ databases">
        <title>Huge and variable diversity of episymbiotic CPR bacteria and DPANN archaea in groundwater ecosystems.</title>
        <authorList>
            <person name="He C.Y."/>
            <person name="Keren R."/>
            <person name="Whittaker M."/>
            <person name="Farag I.F."/>
            <person name="Doudna J."/>
            <person name="Cate J.H.D."/>
            <person name="Banfield J.F."/>
        </authorList>
    </citation>
    <scope>NUCLEOTIDE SEQUENCE</scope>
    <source>
        <strain evidence="13">NC_groundwater_1664_Pr3_B-0.1um_52_9</strain>
    </source>
</reference>
<proteinExistence type="predicted"/>
<keyword evidence="6" id="KW-0547">Nucleotide-binding</keyword>
<comment type="catalytic activity">
    <reaction evidence="1">
        <text>ATP + protein L-histidine = ADP + protein N-phospho-L-histidine.</text>
        <dbReference type="EC" id="2.7.13.3"/>
    </reaction>
</comment>
<dbReference type="PRINTS" id="PR00344">
    <property type="entry name" value="BCTRLSENSOR"/>
</dbReference>
<dbReference type="EMBL" id="JACRDE010000529">
    <property type="protein sequence ID" value="MBI5251829.1"/>
    <property type="molecule type" value="Genomic_DNA"/>
</dbReference>
<keyword evidence="10" id="KW-1133">Transmembrane helix</keyword>
<keyword evidence="10" id="KW-0812">Transmembrane</keyword>
<keyword evidence="7" id="KW-0418">Kinase</keyword>
<comment type="caution">
    <text evidence="13">The sequence shown here is derived from an EMBL/GenBank/DDBJ whole genome shotgun (WGS) entry which is preliminary data.</text>
</comment>
<dbReference type="CDD" id="cd00082">
    <property type="entry name" value="HisKA"/>
    <property type="match status" value="1"/>
</dbReference>
<evidence type="ECO:0000259" key="11">
    <source>
        <dbReference type="PROSITE" id="PS50109"/>
    </source>
</evidence>
<dbReference type="PANTHER" id="PTHR43065:SF46">
    <property type="entry name" value="C4-DICARBOXYLATE TRANSPORT SENSOR PROTEIN DCTB"/>
    <property type="match status" value="1"/>
</dbReference>
<keyword evidence="9" id="KW-0902">Two-component regulatory system</keyword>
<evidence type="ECO:0000256" key="3">
    <source>
        <dbReference type="ARBA" id="ARBA00012438"/>
    </source>
</evidence>
<comment type="subcellular location">
    <subcellularLocation>
        <location evidence="2">Membrane</location>
    </subcellularLocation>
</comment>
<dbReference type="PROSITE" id="PS50109">
    <property type="entry name" value="HIS_KIN"/>
    <property type="match status" value="1"/>
</dbReference>
<evidence type="ECO:0000256" key="2">
    <source>
        <dbReference type="ARBA" id="ARBA00004370"/>
    </source>
</evidence>
<dbReference type="Gene3D" id="6.10.340.10">
    <property type="match status" value="1"/>
</dbReference>
<organism evidence="13 14">
    <name type="scientific">Desulfomonile tiedjei</name>
    <dbReference type="NCBI Taxonomy" id="2358"/>
    <lineage>
        <taxon>Bacteria</taxon>
        <taxon>Pseudomonadati</taxon>
        <taxon>Thermodesulfobacteriota</taxon>
        <taxon>Desulfomonilia</taxon>
        <taxon>Desulfomonilales</taxon>
        <taxon>Desulfomonilaceae</taxon>
        <taxon>Desulfomonile</taxon>
    </lineage>
</organism>
<evidence type="ECO:0000313" key="13">
    <source>
        <dbReference type="EMBL" id="MBI5251829.1"/>
    </source>
</evidence>
<dbReference type="AlphaFoldDB" id="A0A9D6V6L4"/>
<name>A0A9D6V6L4_9BACT</name>
<evidence type="ECO:0000313" key="14">
    <source>
        <dbReference type="Proteomes" id="UP000807825"/>
    </source>
</evidence>
<dbReference type="EC" id="2.7.13.3" evidence="3"/>
<dbReference type="SMART" id="SM00387">
    <property type="entry name" value="HATPase_c"/>
    <property type="match status" value="1"/>
</dbReference>
<dbReference type="InterPro" id="IPR003660">
    <property type="entry name" value="HAMP_dom"/>
</dbReference>
<dbReference type="GO" id="GO:0016020">
    <property type="term" value="C:membrane"/>
    <property type="evidence" value="ECO:0007669"/>
    <property type="project" value="UniProtKB-SubCell"/>
</dbReference>
<evidence type="ECO:0000256" key="6">
    <source>
        <dbReference type="ARBA" id="ARBA00022741"/>
    </source>
</evidence>
<dbReference type="GO" id="GO:0005524">
    <property type="term" value="F:ATP binding"/>
    <property type="evidence" value="ECO:0007669"/>
    <property type="project" value="UniProtKB-KW"/>
</dbReference>
<keyword evidence="5" id="KW-0808">Transferase</keyword>
<gene>
    <name evidence="13" type="ORF">HY912_20240</name>
</gene>
<dbReference type="InterPro" id="IPR003594">
    <property type="entry name" value="HATPase_dom"/>
</dbReference>
<evidence type="ECO:0000256" key="1">
    <source>
        <dbReference type="ARBA" id="ARBA00000085"/>
    </source>
</evidence>
<evidence type="ECO:0000256" key="9">
    <source>
        <dbReference type="ARBA" id="ARBA00023012"/>
    </source>
</evidence>
<dbReference type="Pfam" id="PF00512">
    <property type="entry name" value="HisKA"/>
    <property type="match status" value="1"/>
</dbReference>
<feature type="domain" description="HAMP" evidence="12">
    <location>
        <begin position="198"/>
        <end position="250"/>
    </location>
</feature>
<dbReference type="InterPro" id="IPR036890">
    <property type="entry name" value="HATPase_C_sf"/>
</dbReference>
<dbReference type="InterPro" id="IPR003661">
    <property type="entry name" value="HisK_dim/P_dom"/>
</dbReference>
<dbReference type="PANTHER" id="PTHR43065">
    <property type="entry name" value="SENSOR HISTIDINE KINASE"/>
    <property type="match status" value="1"/>
</dbReference>
<protein>
    <recommendedName>
        <fullName evidence="3">histidine kinase</fullName>
        <ecNumber evidence="3">2.7.13.3</ecNumber>
    </recommendedName>
</protein>
<dbReference type="Gene3D" id="3.30.565.10">
    <property type="entry name" value="Histidine kinase-like ATPase, C-terminal domain"/>
    <property type="match status" value="1"/>
</dbReference>
<dbReference type="PROSITE" id="PS50885">
    <property type="entry name" value="HAMP"/>
    <property type="match status" value="1"/>
</dbReference>
<feature type="domain" description="Histidine kinase" evidence="11">
    <location>
        <begin position="267"/>
        <end position="477"/>
    </location>
</feature>
<dbReference type="SMART" id="SM00388">
    <property type="entry name" value="HisKA"/>
    <property type="match status" value="1"/>
</dbReference>
<dbReference type="InterPro" id="IPR004358">
    <property type="entry name" value="Sig_transdc_His_kin-like_C"/>
</dbReference>
<evidence type="ECO:0000256" key="5">
    <source>
        <dbReference type="ARBA" id="ARBA00022679"/>
    </source>
</evidence>
<evidence type="ECO:0000256" key="10">
    <source>
        <dbReference type="SAM" id="Phobius"/>
    </source>
</evidence>
<accession>A0A9D6V6L4</accession>
<dbReference type="InterPro" id="IPR036097">
    <property type="entry name" value="HisK_dim/P_sf"/>
</dbReference>